<name>A0ACC5UCA7_9FLAO</name>
<gene>
    <name evidence="1" type="ORF">KO493_14585</name>
</gene>
<dbReference type="Proteomes" id="UP001647509">
    <property type="component" value="Unassembled WGS sequence"/>
</dbReference>
<keyword evidence="1" id="KW-0645">Protease</keyword>
<evidence type="ECO:0000313" key="2">
    <source>
        <dbReference type="Proteomes" id="UP001647509"/>
    </source>
</evidence>
<reference evidence="1" key="1">
    <citation type="submission" date="2021-05" db="EMBL/GenBank/DDBJ databases">
        <title>Draft genomes of bacteria isolated from model marine particles.</title>
        <authorList>
            <person name="Datta M.S."/>
            <person name="Schwartzman J.A."/>
            <person name="Enke T.N."/>
            <person name="Saavedra J."/>
            <person name="Cermak N."/>
            <person name="Cordero O.X."/>
        </authorList>
    </citation>
    <scope>NUCLEOTIDE SEQUENCE</scope>
    <source>
        <strain evidence="1">I2M19</strain>
    </source>
</reference>
<evidence type="ECO:0000313" key="1">
    <source>
        <dbReference type="EMBL" id="MBU2951924.1"/>
    </source>
</evidence>
<keyword evidence="1" id="KW-0378">Hydrolase</keyword>
<proteinExistence type="predicted"/>
<accession>A0ACC5UCA7</accession>
<dbReference type="EMBL" id="JAHKPD010000023">
    <property type="protein sequence ID" value="MBU2951924.1"/>
    <property type="molecule type" value="Genomic_DNA"/>
</dbReference>
<protein>
    <submittedName>
        <fullName evidence="1">Zinc-dependent metalloprotease</fullName>
    </submittedName>
</protein>
<keyword evidence="1" id="KW-0482">Metalloprotease</keyword>
<keyword evidence="2" id="KW-1185">Reference proteome</keyword>
<sequence>MKNILFVLFALILSPNLTYSQIQDDLLPFEAVSYPKIDDWHIAVFPIDFTDIPSKYRAGFPSKDGWSQTVFQGDISSWFQDMSYGTTTITGDVFDYTTSSEVFFDTNTGQVASFDQVLGGIDITAAGFNINNYDFVVFIFCHDAAVQQSITKNQDFTINGTSYNQQVVTVSYQNGQFHRDPGFPEVDQLNELNKYLIATGTDTVEEGDVNYTMSHFEAVLLHELGHSMGLDNHANSSTNGNKAAHETPEVANNGSLLNENYGNKFDIMGSRDYGIGMNGAMRDLCGLINAETIYSKNWWGKTLKITVNPVTAMSGKRFIEVLLPDQRDFLGLKRHGYQLEVKTIDGYYTMLNNPELDNNTNGFFVHKISGTEDLLLDMSPSSNINYFGDYLADIRDVVLKPGMTYENDDVIFENVVDNNDGSWSIDITIKADLIITPEPTFSSATRLLNGNIQVEWVNNCNDCGNNEQFIISYRKVGEQFWNSISDADLNSGTYMVTTLTGNTDTYEFRGAISGSATHYDSLYSNTVSTSSLGIEEVLDTAPSIYPNPSSHIVNIDIDEIFNVVIYNAVGKMVLEKSNSKQIDVQNLKPGIYFLKIITQGKIFYHKILKK</sequence>
<organism evidence="1 2">
    <name type="scientific">Pseudotamlana agarivorans</name>
    <dbReference type="NCBI Taxonomy" id="481183"/>
    <lineage>
        <taxon>Bacteria</taxon>
        <taxon>Pseudomonadati</taxon>
        <taxon>Bacteroidota</taxon>
        <taxon>Flavobacteriia</taxon>
        <taxon>Flavobacteriales</taxon>
        <taxon>Flavobacteriaceae</taxon>
        <taxon>Pseudotamlana</taxon>
    </lineage>
</organism>
<comment type="caution">
    <text evidence="1">The sequence shown here is derived from an EMBL/GenBank/DDBJ whole genome shotgun (WGS) entry which is preliminary data.</text>
</comment>